<dbReference type="STRING" id="361279.SAMN05421663_10425"/>
<evidence type="ECO:0008006" key="3">
    <source>
        <dbReference type="Google" id="ProtNLM"/>
    </source>
</evidence>
<proteinExistence type="predicted"/>
<accession>A0A1G6P6P5</accession>
<dbReference type="PANTHER" id="PTHR39166:SF1">
    <property type="entry name" value="BLL1166 PROTEIN"/>
    <property type="match status" value="1"/>
</dbReference>
<dbReference type="InterPro" id="IPR009267">
    <property type="entry name" value="NTP_transf_6"/>
</dbReference>
<dbReference type="Proteomes" id="UP000198666">
    <property type="component" value="Unassembled WGS sequence"/>
</dbReference>
<dbReference type="Pfam" id="PF06042">
    <property type="entry name" value="NTP_transf_6"/>
    <property type="match status" value="1"/>
</dbReference>
<protein>
    <recommendedName>
        <fullName evidence="3">Nucleotidyltransferase family protein</fullName>
    </recommendedName>
</protein>
<organism evidence="1 2">
    <name type="scientific">Terribacillus halophilus</name>
    <dbReference type="NCBI Taxonomy" id="361279"/>
    <lineage>
        <taxon>Bacteria</taxon>
        <taxon>Bacillati</taxon>
        <taxon>Bacillota</taxon>
        <taxon>Bacilli</taxon>
        <taxon>Bacillales</taxon>
        <taxon>Bacillaceae</taxon>
        <taxon>Terribacillus</taxon>
    </lineage>
</organism>
<dbReference type="RefSeq" id="WP_093726833.1">
    <property type="nucleotide sequence ID" value="NZ_FMZB01000004.1"/>
</dbReference>
<dbReference type="AlphaFoldDB" id="A0A1G6P6P5"/>
<sequence length="189" mass="21696">MLKTEADILEAIRQDKWMMKVLCTEAILGLPDSYISAGFVRSKVWDIQHRYKNRMPLADVDVVYFDASDIDEATEKMHENALRNMMPAVPWSVKNQARMHKVNRMPAFRDTEHAIACYPETATSIGVKLIAGKLYLLSPHGVADLLACRLAPTPLYVKGTDYHSIFVKRVKQKNWQRQWPLVHMEVDAL</sequence>
<evidence type="ECO:0000313" key="1">
    <source>
        <dbReference type="EMBL" id="SDC75872.1"/>
    </source>
</evidence>
<evidence type="ECO:0000313" key="2">
    <source>
        <dbReference type="Proteomes" id="UP000198666"/>
    </source>
</evidence>
<reference evidence="2" key="1">
    <citation type="submission" date="2016-10" db="EMBL/GenBank/DDBJ databases">
        <authorList>
            <person name="Varghese N."/>
            <person name="Submissions S."/>
        </authorList>
    </citation>
    <scope>NUCLEOTIDE SEQUENCE [LARGE SCALE GENOMIC DNA]</scope>
    <source>
        <strain evidence="2">DSM 21620</strain>
    </source>
</reference>
<name>A0A1G6P6P5_9BACI</name>
<dbReference type="OrthoDB" id="1901124at2"/>
<keyword evidence="2" id="KW-1185">Reference proteome</keyword>
<dbReference type="PANTHER" id="PTHR39166">
    <property type="entry name" value="BLL1166 PROTEIN"/>
    <property type="match status" value="1"/>
</dbReference>
<gene>
    <name evidence="1" type="ORF">SAMN05421663_10425</name>
</gene>
<dbReference type="EMBL" id="FMZB01000004">
    <property type="protein sequence ID" value="SDC75872.1"/>
    <property type="molecule type" value="Genomic_DNA"/>
</dbReference>